<name>A0A246MFD7_BURGL</name>
<dbReference type="SUPFAM" id="SSF58104">
    <property type="entry name" value="Methyl-accepting chemotaxis protein (MCP) signaling domain"/>
    <property type="match status" value="1"/>
</dbReference>
<evidence type="ECO:0000256" key="5">
    <source>
        <dbReference type="SAM" id="Phobius"/>
    </source>
</evidence>
<dbReference type="PRINTS" id="PR00260">
    <property type="entry name" value="CHEMTRNSDUCR"/>
</dbReference>
<organism evidence="8 10">
    <name type="scientific">Burkholderia glumae</name>
    <name type="common">Pseudomonas glumae</name>
    <dbReference type="NCBI Taxonomy" id="337"/>
    <lineage>
        <taxon>Bacteria</taxon>
        <taxon>Pseudomonadati</taxon>
        <taxon>Pseudomonadota</taxon>
        <taxon>Betaproteobacteria</taxon>
        <taxon>Burkholderiales</taxon>
        <taxon>Burkholderiaceae</taxon>
        <taxon>Burkholderia</taxon>
    </lineage>
</organism>
<dbReference type="Gene3D" id="1.10.287.950">
    <property type="entry name" value="Methyl-accepting chemotaxis protein"/>
    <property type="match status" value="1"/>
</dbReference>
<dbReference type="InterPro" id="IPR004090">
    <property type="entry name" value="Chemotax_Me-accpt_rcpt"/>
</dbReference>
<protein>
    <submittedName>
        <fullName evidence="8">CHASE3 domain-containing protein</fullName>
    </submittedName>
</protein>
<dbReference type="CDD" id="cd19410">
    <property type="entry name" value="HK9-like_sensor"/>
    <property type="match status" value="1"/>
</dbReference>
<keyword evidence="4" id="KW-0807">Transducer</keyword>
<dbReference type="GO" id="GO:0007165">
    <property type="term" value="P:signal transduction"/>
    <property type="evidence" value="ECO:0007669"/>
    <property type="project" value="UniProtKB-KW"/>
</dbReference>
<dbReference type="GeneID" id="45693322"/>
<evidence type="ECO:0000313" key="10">
    <source>
        <dbReference type="Proteomes" id="UP000594892"/>
    </source>
</evidence>
<evidence type="ECO:0000259" key="6">
    <source>
        <dbReference type="PROSITE" id="PS50111"/>
    </source>
</evidence>
<geneLocation type="plasmid" evidence="9 10">
    <name>unnamed2</name>
</geneLocation>
<dbReference type="RefSeq" id="WP_012732724.1">
    <property type="nucleotide sequence ID" value="NZ_CP021076.1"/>
</dbReference>
<sequence>MKKLTVGQKLAGAFGIVILISLIGSAISIVNFLRLNDANGWNIHSYRVLRANDEMLANMVNMETGVRGYVISGDDKFLDPYLAGQGQFAKAYEVIRGLTSDNAAQQQRLEELLQLRNKVGSVAEKLIGMRRDVNAGTQPLSALTDEFKLSKDKQFMDRYRAVAADVGSAEQALLDQRSGEVATMTTATMFTLTAAGLITITLAIVLGIVITRGILRALGGEPAAAASVASRIAQGDLSVAAPVRDKDQSSLMASLEGMRQQLRGIVAGIQSSAESIKSAAGEIAQGNLDLSQRTEEQAASLEETAASMEQLTSTVRQNTDSAKQANMLATNACDVAVRGGNVVDQVVESMKSISESSGKVSQIITVIEGIAFQTNILALNAAVEAARAGEQGRGFAVVAGEVRTLAQRSASAAKEIKDLIERSVDHVATGREQVNRAGATMSEIVKSVRQVTDIMGEIASASDEQGTGIEQVNTAVSQMDAVTQQNAALVEQASAAAQAMAEQAATLRDAVAFFRIATADGRGAAWQ</sequence>
<dbReference type="InterPro" id="IPR003660">
    <property type="entry name" value="HAMP_dom"/>
</dbReference>
<dbReference type="GO" id="GO:0005886">
    <property type="term" value="C:plasma membrane"/>
    <property type="evidence" value="ECO:0007669"/>
    <property type="project" value="TreeGrafter"/>
</dbReference>
<dbReference type="PROSITE" id="PS50885">
    <property type="entry name" value="HAMP"/>
    <property type="match status" value="1"/>
</dbReference>
<evidence type="ECO:0000256" key="2">
    <source>
        <dbReference type="ARBA" id="ARBA00022481"/>
    </source>
</evidence>
<dbReference type="InterPro" id="IPR051310">
    <property type="entry name" value="MCP_chemotaxis"/>
</dbReference>
<comment type="similarity">
    <text evidence="3">Belongs to the methyl-accepting chemotaxis (MCP) protein family.</text>
</comment>
<geneLocation type="plasmid" evidence="8 10">
    <name>unnamed1</name>
</geneLocation>
<keyword evidence="8" id="KW-0614">Plasmid</keyword>
<dbReference type="PROSITE" id="PS50111">
    <property type="entry name" value="CHEMOTAXIS_TRANSDUC_2"/>
    <property type="match status" value="1"/>
</dbReference>
<feature type="domain" description="Methyl-accepting transducer" evidence="6">
    <location>
        <begin position="272"/>
        <end position="501"/>
    </location>
</feature>
<dbReference type="Pfam" id="PF00015">
    <property type="entry name" value="MCPsignal"/>
    <property type="match status" value="1"/>
</dbReference>
<dbReference type="PANTHER" id="PTHR43531">
    <property type="entry name" value="PROTEIN ICFG"/>
    <property type="match status" value="1"/>
</dbReference>
<evidence type="ECO:0000256" key="3">
    <source>
        <dbReference type="ARBA" id="ARBA00029447"/>
    </source>
</evidence>
<gene>
    <name evidence="8" type="ORF">I6H06_28810</name>
    <name evidence="9" type="ORF">I6H06_30130</name>
</gene>
<feature type="domain" description="HAMP" evidence="7">
    <location>
        <begin position="226"/>
        <end position="267"/>
    </location>
</feature>
<keyword evidence="5" id="KW-1133">Transmembrane helix</keyword>
<keyword evidence="5" id="KW-0472">Membrane</keyword>
<dbReference type="InterPro" id="IPR007891">
    <property type="entry name" value="CHASE3"/>
</dbReference>
<feature type="transmembrane region" description="Helical" evidence="5">
    <location>
        <begin position="12"/>
        <end position="33"/>
    </location>
</feature>
<dbReference type="Proteomes" id="UP000594892">
    <property type="component" value="Plasmid unnamed2"/>
</dbReference>
<proteinExistence type="inferred from homology"/>
<reference evidence="8 10" key="1">
    <citation type="submission" date="2020-12" db="EMBL/GenBank/DDBJ databases">
        <title>FDA dAtabase for Regulatory Grade micrObial Sequences (FDA-ARGOS): Supporting development and validation of Infectious Disease Dx tests.</title>
        <authorList>
            <person name="Minogue T."/>
            <person name="Wolcott M."/>
            <person name="Wasieloski L."/>
            <person name="Aguilar W."/>
            <person name="Moore D."/>
            <person name="Jaissle J."/>
            <person name="Tallon L."/>
            <person name="Sadzewicz L."/>
            <person name="Zhao X."/>
            <person name="Boylan J."/>
            <person name="Ott S."/>
            <person name="Bowen H."/>
            <person name="Vavikolanu K."/>
            <person name="Mehta A."/>
            <person name="Aluvathingal J."/>
            <person name="Nadendla S."/>
            <person name="Yan Y."/>
            <person name="Sichtig H."/>
        </authorList>
    </citation>
    <scope>NUCLEOTIDE SEQUENCE [LARGE SCALE GENOMIC DNA]</scope>
    <source>
        <strain evidence="8 10">FDAARGOS_949</strain>
        <plasmid evidence="8 10">unnamed1</plasmid>
        <plasmid evidence="9 10">unnamed2</plasmid>
    </source>
</reference>
<dbReference type="SMART" id="SM00283">
    <property type="entry name" value="MA"/>
    <property type="match status" value="1"/>
</dbReference>
<feature type="transmembrane region" description="Helical" evidence="5">
    <location>
        <begin position="187"/>
        <end position="210"/>
    </location>
</feature>
<dbReference type="Proteomes" id="UP000594892">
    <property type="component" value="Plasmid unnamed1"/>
</dbReference>
<dbReference type="FunFam" id="1.10.287.950:FF:000001">
    <property type="entry name" value="Methyl-accepting chemotaxis sensory transducer"/>
    <property type="match status" value="1"/>
</dbReference>
<dbReference type="EMBL" id="CP065603">
    <property type="protein sequence ID" value="QPQ94855.1"/>
    <property type="molecule type" value="Genomic_DNA"/>
</dbReference>
<keyword evidence="5" id="KW-0812">Transmembrane</keyword>
<dbReference type="AlphaFoldDB" id="A0A246MFD7"/>
<dbReference type="GO" id="GO:0004888">
    <property type="term" value="F:transmembrane signaling receptor activity"/>
    <property type="evidence" value="ECO:0007669"/>
    <property type="project" value="InterPro"/>
</dbReference>
<dbReference type="CDD" id="cd11386">
    <property type="entry name" value="MCP_signal"/>
    <property type="match status" value="1"/>
</dbReference>
<evidence type="ECO:0000256" key="1">
    <source>
        <dbReference type="ARBA" id="ARBA00004370"/>
    </source>
</evidence>
<dbReference type="InterPro" id="IPR004089">
    <property type="entry name" value="MCPsignal_dom"/>
</dbReference>
<keyword evidence="2" id="KW-0488">Methylation</keyword>
<evidence type="ECO:0000313" key="8">
    <source>
        <dbReference type="EMBL" id="QPQ94754.1"/>
    </source>
</evidence>
<dbReference type="EMBL" id="CP065602">
    <property type="protein sequence ID" value="QPQ94754.1"/>
    <property type="molecule type" value="Genomic_DNA"/>
</dbReference>
<evidence type="ECO:0000259" key="7">
    <source>
        <dbReference type="PROSITE" id="PS50885"/>
    </source>
</evidence>
<comment type="subcellular location">
    <subcellularLocation>
        <location evidence="1">Membrane</location>
    </subcellularLocation>
</comment>
<dbReference type="PANTHER" id="PTHR43531:SF14">
    <property type="entry name" value="METHYL-ACCEPTING CHEMOTAXIS PROTEIN I-RELATED"/>
    <property type="match status" value="1"/>
</dbReference>
<dbReference type="Pfam" id="PF05227">
    <property type="entry name" value="CHASE3"/>
    <property type="match status" value="1"/>
</dbReference>
<evidence type="ECO:0000256" key="4">
    <source>
        <dbReference type="PROSITE-ProRule" id="PRU00284"/>
    </source>
</evidence>
<evidence type="ECO:0000313" key="9">
    <source>
        <dbReference type="EMBL" id="QPQ94855.1"/>
    </source>
</evidence>
<dbReference type="OMA" id="HDQGELN"/>
<dbReference type="GO" id="GO:0006935">
    <property type="term" value="P:chemotaxis"/>
    <property type="evidence" value="ECO:0007669"/>
    <property type="project" value="InterPro"/>
</dbReference>
<dbReference type="OrthoDB" id="9177860at2"/>
<accession>A0A246MFD7</accession>